<dbReference type="EMBL" id="JASPKZ010007276">
    <property type="protein sequence ID" value="KAJ9585395.1"/>
    <property type="molecule type" value="Genomic_DNA"/>
</dbReference>
<keyword evidence="3" id="KW-1185">Reference proteome</keyword>
<reference evidence="2" key="1">
    <citation type="journal article" date="2023" name="IScience">
        <title>Live-bearing cockroach genome reveals convergent evolutionary mechanisms linked to viviparity in insects and beyond.</title>
        <authorList>
            <person name="Fouks B."/>
            <person name="Harrison M.C."/>
            <person name="Mikhailova A.A."/>
            <person name="Marchal E."/>
            <person name="English S."/>
            <person name="Carruthers M."/>
            <person name="Jennings E.C."/>
            <person name="Chiamaka E.L."/>
            <person name="Frigard R.A."/>
            <person name="Pippel M."/>
            <person name="Attardo G.M."/>
            <person name="Benoit J.B."/>
            <person name="Bornberg-Bauer E."/>
            <person name="Tobe S.S."/>
        </authorList>
    </citation>
    <scope>NUCLEOTIDE SEQUENCE</scope>
    <source>
        <strain evidence="2">Stay&amp;Tobe</strain>
    </source>
</reference>
<name>A0AAD7ZR89_DIPPU</name>
<evidence type="ECO:0000313" key="3">
    <source>
        <dbReference type="Proteomes" id="UP001233999"/>
    </source>
</evidence>
<feature type="region of interest" description="Disordered" evidence="1">
    <location>
        <begin position="1"/>
        <end position="27"/>
    </location>
</feature>
<dbReference type="AlphaFoldDB" id="A0AAD7ZR89"/>
<protein>
    <submittedName>
        <fullName evidence="2">Uncharacterized protein</fullName>
    </submittedName>
</protein>
<gene>
    <name evidence="2" type="ORF">L9F63_002809</name>
</gene>
<evidence type="ECO:0000313" key="2">
    <source>
        <dbReference type="EMBL" id="KAJ9585395.1"/>
    </source>
</evidence>
<sequence length="101" mass="10687">TSSSNNTNSSSTESPAGMDRRPRSQAAALVATEAPAEWNELSATFAPQPVHFSTENSSSITAQTGSTALIPCVVNNIGDGMVSTVLKFAQQEQLYFAKHQI</sequence>
<feature type="compositionally biased region" description="Low complexity" evidence="1">
    <location>
        <begin position="1"/>
        <end position="12"/>
    </location>
</feature>
<reference evidence="2" key="2">
    <citation type="submission" date="2023-05" db="EMBL/GenBank/DDBJ databases">
        <authorList>
            <person name="Fouks B."/>
        </authorList>
    </citation>
    <scope>NUCLEOTIDE SEQUENCE</scope>
    <source>
        <strain evidence="2">Stay&amp;Tobe</strain>
        <tissue evidence="2">Testes</tissue>
    </source>
</reference>
<dbReference type="Proteomes" id="UP001233999">
    <property type="component" value="Unassembled WGS sequence"/>
</dbReference>
<organism evidence="2 3">
    <name type="scientific">Diploptera punctata</name>
    <name type="common">Pacific beetle cockroach</name>
    <dbReference type="NCBI Taxonomy" id="6984"/>
    <lineage>
        <taxon>Eukaryota</taxon>
        <taxon>Metazoa</taxon>
        <taxon>Ecdysozoa</taxon>
        <taxon>Arthropoda</taxon>
        <taxon>Hexapoda</taxon>
        <taxon>Insecta</taxon>
        <taxon>Pterygota</taxon>
        <taxon>Neoptera</taxon>
        <taxon>Polyneoptera</taxon>
        <taxon>Dictyoptera</taxon>
        <taxon>Blattodea</taxon>
        <taxon>Blaberoidea</taxon>
        <taxon>Blaberidae</taxon>
        <taxon>Diplopterinae</taxon>
        <taxon>Diploptera</taxon>
    </lineage>
</organism>
<proteinExistence type="predicted"/>
<accession>A0AAD7ZR89</accession>
<feature type="non-terminal residue" evidence="2">
    <location>
        <position position="1"/>
    </location>
</feature>
<evidence type="ECO:0000256" key="1">
    <source>
        <dbReference type="SAM" id="MobiDB-lite"/>
    </source>
</evidence>
<comment type="caution">
    <text evidence="2">The sequence shown here is derived from an EMBL/GenBank/DDBJ whole genome shotgun (WGS) entry which is preliminary data.</text>
</comment>